<dbReference type="InterPro" id="IPR043504">
    <property type="entry name" value="Peptidase_S1_PA_chymotrypsin"/>
</dbReference>
<dbReference type="CDD" id="cd00190">
    <property type="entry name" value="Tryp_SPc"/>
    <property type="match status" value="1"/>
</dbReference>
<dbReference type="GeneTree" id="ENSGT00940000161932"/>
<feature type="domain" description="Peptidase S1" evidence="9">
    <location>
        <begin position="47"/>
        <end position="294"/>
    </location>
</feature>
<dbReference type="Proteomes" id="UP000694387">
    <property type="component" value="Chromosome 21"/>
</dbReference>
<protein>
    <recommendedName>
        <fullName evidence="9">Peptidase S1 domain-containing protein</fullName>
    </recommendedName>
</protein>
<feature type="signal peptide" evidence="8">
    <location>
        <begin position="1"/>
        <end position="38"/>
    </location>
</feature>
<accession>A0A8C4LHZ1</accession>
<reference evidence="10" key="3">
    <citation type="submission" date="2025-09" db="UniProtKB">
        <authorList>
            <consortium name="Ensembl"/>
        </authorList>
    </citation>
    <scope>IDENTIFICATION</scope>
</reference>
<evidence type="ECO:0000256" key="6">
    <source>
        <dbReference type="ARBA" id="ARBA00023180"/>
    </source>
</evidence>
<dbReference type="GO" id="GO:0006508">
    <property type="term" value="P:proteolysis"/>
    <property type="evidence" value="ECO:0007669"/>
    <property type="project" value="InterPro"/>
</dbReference>
<keyword evidence="2" id="KW-0964">Secreted</keyword>
<evidence type="ECO:0000256" key="8">
    <source>
        <dbReference type="SAM" id="SignalP"/>
    </source>
</evidence>
<keyword evidence="6" id="KW-0325">Glycoprotein</keyword>
<dbReference type="InterPro" id="IPR051487">
    <property type="entry name" value="Ser/Thr_Proteases_Immune/Dev"/>
</dbReference>
<evidence type="ECO:0000256" key="7">
    <source>
        <dbReference type="ARBA" id="ARBA00024195"/>
    </source>
</evidence>
<dbReference type="AlphaFoldDB" id="A0A8C4LHZ1"/>
<keyword evidence="4" id="KW-0645">Protease</keyword>
<dbReference type="InterPro" id="IPR001254">
    <property type="entry name" value="Trypsin_dom"/>
</dbReference>
<comment type="similarity">
    <text evidence="7">Belongs to the peptidase S1 family. CLIP subfamily.</text>
</comment>
<dbReference type="Gene3D" id="2.40.10.10">
    <property type="entry name" value="Trypsin-like serine proteases"/>
    <property type="match status" value="2"/>
</dbReference>
<keyword evidence="5" id="KW-1015">Disulfide bond</keyword>
<evidence type="ECO:0000256" key="5">
    <source>
        <dbReference type="ARBA" id="ARBA00023157"/>
    </source>
</evidence>
<dbReference type="Pfam" id="PF00089">
    <property type="entry name" value="Trypsin"/>
    <property type="match status" value="1"/>
</dbReference>
<evidence type="ECO:0000313" key="10">
    <source>
        <dbReference type="Ensembl" id="ENSEASP00005011568.2"/>
    </source>
</evidence>
<dbReference type="GO" id="GO:0005576">
    <property type="term" value="C:extracellular region"/>
    <property type="evidence" value="ECO:0007669"/>
    <property type="project" value="UniProtKB-SubCell"/>
</dbReference>
<dbReference type="PANTHER" id="PTHR24256">
    <property type="entry name" value="TRYPTASE-RELATED"/>
    <property type="match status" value="1"/>
</dbReference>
<comment type="subcellular location">
    <subcellularLocation>
        <location evidence="1">Secreted</location>
    </subcellularLocation>
</comment>
<keyword evidence="4" id="KW-0720">Serine protease</keyword>
<dbReference type="Ensembl" id="ENSEAST00005012571.2">
    <property type="protein sequence ID" value="ENSEASP00005011568.2"/>
    <property type="gene ID" value="ENSEASG00005008129.2"/>
</dbReference>
<dbReference type="FunFam" id="2.40.10.10:FF:000122">
    <property type="entry name" value="Chymotrypsin-like elastase family member 1"/>
    <property type="match status" value="1"/>
</dbReference>
<dbReference type="InterPro" id="IPR009003">
    <property type="entry name" value="Peptidase_S1_PA"/>
</dbReference>
<evidence type="ECO:0000256" key="3">
    <source>
        <dbReference type="ARBA" id="ARBA00022729"/>
    </source>
</evidence>
<keyword evidence="3 8" id="KW-0732">Signal</keyword>
<dbReference type="FunFam" id="2.40.10.10:FF:000105">
    <property type="entry name" value="Inactive serine protease 45"/>
    <property type="match status" value="1"/>
</dbReference>
<keyword evidence="4" id="KW-0378">Hydrolase</keyword>
<dbReference type="PROSITE" id="PS50240">
    <property type="entry name" value="TRYPSIN_DOM"/>
    <property type="match status" value="1"/>
</dbReference>
<proteinExistence type="inferred from homology"/>
<feature type="chain" id="PRO_5040483351" description="Peptidase S1 domain-containing protein" evidence="8">
    <location>
        <begin position="39"/>
        <end position="320"/>
    </location>
</feature>
<organism evidence="10 11">
    <name type="scientific">Equus asinus</name>
    <name type="common">Donkey</name>
    <name type="synonym">Equus africanus asinus</name>
    <dbReference type="NCBI Taxonomy" id="9793"/>
    <lineage>
        <taxon>Eukaryota</taxon>
        <taxon>Metazoa</taxon>
        <taxon>Chordata</taxon>
        <taxon>Craniata</taxon>
        <taxon>Vertebrata</taxon>
        <taxon>Euteleostomi</taxon>
        <taxon>Mammalia</taxon>
        <taxon>Eutheria</taxon>
        <taxon>Laurasiatheria</taxon>
        <taxon>Perissodactyla</taxon>
        <taxon>Equidae</taxon>
        <taxon>Equus</taxon>
    </lineage>
</organism>
<evidence type="ECO:0000256" key="4">
    <source>
        <dbReference type="ARBA" id="ARBA00022825"/>
    </source>
</evidence>
<dbReference type="SMART" id="SM00020">
    <property type="entry name" value="Tryp_SPc"/>
    <property type="match status" value="1"/>
</dbReference>
<evidence type="ECO:0000256" key="1">
    <source>
        <dbReference type="ARBA" id="ARBA00004613"/>
    </source>
</evidence>
<dbReference type="PROSITE" id="PS00134">
    <property type="entry name" value="TRYPSIN_HIS"/>
    <property type="match status" value="1"/>
</dbReference>
<evidence type="ECO:0000256" key="2">
    <source>
        <dbReference type="ARBA" id="ARBA00022525"/>
    </source>
</evidence>
<dbReference type="InterPro" id="IPR018114">
    <property type="entry name" value="TRYPSIN_HIS"/>
</dbReference>
<keyword evidence="11" id="KW-1185">Reference proteome</keyword>
<gene>
    <name evidence="10" type="primary">LOC106838377</name>
</gene>
<dbReference type="GO" id="GO:0004252">
    <property type="term" value="F:serine-type endopeptidase activity"/>
    <property type="evidence" value="ECO:0007669"/>
    <property type="project" value="InterPro"/>
</dbReference>
<reference evidence="10" key="2">
    <citation type="submission" date="2025-08" db="UniProtKB">
        <authorList>
            <consortium name="Ensembl"/>
        </authorList>
    </citation>
    <scope>IDENTIFICATION</scope>
</reference>
<dbReference type="PRINTS" id="PR00722">
    <property type="entry name" value="CHYMOTRYPSIN"/>
</dbReference>
<evidence type="ECO:0000313" key="11">
    <source>
        <dbReference type="Proteomes" id="UP000694387"/>
    </source>
</evidence>
<dbReference type="InterPro" id="IPR001314">
    <property type="entry name" value="Peptidase_S1A"/>
</dbReference>
<sequence>MATSPGSLGAGLGAARPWRLSRRLLLLLLLLLLPLLDAGYKEGNTKPVCGKPWWSEGLDVTRHWPWEVSLRIENEHVCGGALIDLSWVMTAAHCIQGNKDYSVVLGTSKLKSWDPLKVFSIPVKDIIVHPKYWGRTFIMGDVALLRLHTPAIFSKYVQPICLPEPSYNLKVGTQCWVTGWGQIKQRYSANSTLTPELQEAEVFIMDNKRCDRVYRKMAVVPHILPLVMQDMVCATNYGENLCNGDAGGPLACEVEDRWILAGVLSWDKACAKSQNPGVYSRVTKYSKWIKTQIGNGALSGPRASAWLLFLSWLLQPHMGP</sequence>
<name>A0A8C4LHZ1_EQUAS</name>
<dbReference type="SUPFAM" id="SSF50494">
    <property type="entry name" value="Trypsin-like serine proteases"/>
    <property type="match status" value="1"/>
</dbReference>
<evidence type="ECO:0000259" key="9">
    <source>
        <dbReference type="PROSITE" id="PS50240"/>
    </source>
</evidence>
<reference evidence="10 11" key="1">
    <citation type="journal article" date="2020" name="Nat. Commun.">
        <title>Donkey genomes provide new insights into domestication and selection for coat color.</title>
        <authorList>
            <person name="Wang"/>
            <person name="C."/>
            <person name="Li"/>
            <person name="H."/>
            <person name="Guo"/>
            <person name="Y."/>
            <person name="Huang"/>
            <person name="J."/>
            <person name="Sun"/>
            <person name="Y."/>
            <person name="Min"/>
            <person name="J."/>
            <person name="Wang"/>
            <person name="J."/>
            <person name="Fang"/>
            <person name="X."/>
            <person name="Zhao"/>
            <person name="Z."/>
            <person name="Wang"/>
            <person name="S."/>
            <person name="Zhang"/>
            <person name="Y."/>
            <person name="Liu"/>
            <person name="Q."/>
            <person name="Jiang"/>
            <person name="Q."/>
            <person name="Wang"/>
            <person name="X."/>
            <person name="Guo"/>
            <person name="Y."/>
            <person name="Yang"/>
            <person name="C."/>
            <person name="Wang"/>
            <person name="Y."/>
            <person name="Tian"/>
            <person name="F."/>
            <person name="Zhuang"/>
            <person name="G."/>
            <person name="Fan"/>
            <person name="Y."/>
            <person name="Gao"/>
            <person name="Q."/>
            <person name="Li"/>
            <person name="Y."/>
            <person name="Ju"/>
            <person name="Z."/>
            <person name="Li"/>
            <person name="J."/>
            <person name="Li"/>
            <person name="R."/>
            <person name="Hou"/>
            <person name="M."/>
            <person name="Yang"/>
            <person name="G."/>
            <person name="Liu"/>
            <person name="G."/>
            <person name="Liu"/>
            <person name="W."/>
            <person name="Guo"/>
            <person name="J."/>
            <person name="Pan"/>
            <person name="S."/>
            <person name="Fan"/>
            <person name="G."/>
            <person name="Zhang"/>
            <person name="W."/>
            <person name="Zhang"/>
            <person name="R."/>
            <person name="Yu"/>
            <person name="J."/>
            <person name="Zhang"/>
            <person name="X."/>
            <person name="Yin"/>
            <person name="Q."/>
            <person name="Ji"/>
            <person name="C."/>
            <person name="Jin"/>
            <person name="Y."/>
            <person name="Yue"/>
            <person name="G."/>
            <person name="Liu"/>
            <person name="M."/>
            <person name="Xu"/>
            <person name="J."/>
            <person name="Liu"/>
            <person name="S."/>
            <person name="Jordana"/>
            <person name="J."/>
            <person name="Noce"/>
            <person name="A."/>
            <person name="Amills"/>
            <person name="M."/>
            <person name="Wu"/>
            <person name="D.D."/>
            <person name="Li"/>
            <person name="S."/>
            <person name="Zhou"/>
            <person name="X. and Zhong"/>
            <person name="J."/>
        </authorList>
    </citation>
    <scope>NUCLEOTIDE SEQUENCE [LARGE SCALE GENOMIC DNA]</scope>
</reference>